<keyword evidence="4" id="KW-0285">Flavoprotein</keyword>
<dbReference type="InterPro" id="IPR004136">
    <property type="entry name" value="NMO"/>
</dbReference>
<dbReference type="Proteomes" id="UP000569951">
    <property type="component" value="Unassembled WGS sequence"/>
</dbReference>
<dbReference type="SUPFAM" id="SSF51412">
    <property type="entry name" value="Inosine monophosphate dehydrogenase (IMPDH)"/>
    <property type="match status" value="1"/>
</dbReference>
<dbReference type="PANTHER" id="PTHR42747">
    <property type="entry name" value="NITRONATE MONOOXYGENASE-RELATED"/>
    <property type="match status" value="1"/>
</dbReference>
<evidence type="ECO:0000256" key="10">
    <source>
        <dbReference type="ARBA" id="ARBA00049401"/>
    </source>
</evidence>
<evidence type="ECO:0000256" key="9">
    <source>
        <dbReference type="ARBA" id="ARBA00031155"/>
    </source>
</evidence>
<organism evidence="11 12">
    <name type="scientific">Deinobacterium chartae</name>
    <dbReference type="NCBI Taxonomy" id="521158"/>
    <lineage>
        <taxon>Bacteria</taxon>
        <taxon>Thermotogati</taxon>
        <taxon>Deinococcota</taxon>
        <taxon>Deinococci</taxon>
        <taxon>Deinococcales</taxon>
        <taxon>Deinococcaceae</taxon>
        <taxon>Deinobacterium</taxon>
    </lineage>
</organism>
<comment type="catalytic activity">
    <reaction evidence="10">
        <text>3 propionate 3-nitronate + 3 O2 + H2O = 3 3-oxopropanoate + 2 nitrate + nitrite + H2O2 + 3 H(+)</text>
        <dbReference type="Rhea" id="RHEA:57332"/>
        <dbReference type="ChEBI" id="CHEBI:15377"/>
        <dbReference type="ChEBI" id="CHEBI:15378"/>
        <dbReference type="ChEBI" id="CHEBI:15379"/>
        <dbReference type="ChEBI" id="CHEBI:16240"/>
        <dbReference type="ChEBI" id="CHEBI:16301"/>
        <dbReference type="ChEBI" id="CHEBI:17632"/>
        <dbReference type="ChEBI" id="CHEBI:33190"/>
        <dbReference type="ChEBI" id="CHEBI:136067"/>
    </reaction>
</comment>
<keyword evidence="5" id="KW-0288">FMN</keyword>
<keyword evidence="8 11" id="KW-0503">Monooxygenase</keyword>
<keyword evidence="3" id="KW-0216">Detoxification</keyword>
<dbReference type="GO" id="GO:0000166">
    <property type="term" value="F:nucleotide binding"/>
    <property type="evidence" value="ECO:0007669"/>
    <property type="project" value="UniProtKB-KW"/>
</dbReference>
<name>A0A841I4X7_9DEIO</name>
<keyword evidence="7 11" id="KW-0560">Oxidoreductase</keyword>
<dbReference type="InterPro" id="IPR013785">
    <property type="entry name" value="Aldolase_TIM"/>
</dbReference>
<gene>
    <name evidence="11" type="ORF">HNR42_002928</name>
</gene>
<reference evidence="11 12" key="1">
    <citation type="submission" date="2020-08" db="EMBL/GenBank/DDBJ databases">
        <title>Genomic Encyclopedia of Type Strains, Phase IV (KMG-IV): sequencing the most valuable type-strain genomes for metagenomic binning, comparative biology and taxonomic classification.</title>
        <authorList>
            <person name="Goeker M."/>
        </authorList>
    </citation>
    <scope>NUCLEOTIDE SEQUENCE [LARGE SCALE GENOMIC DNA]</scope>
    <source>
        <strain evidence="11 12">DSM 21458</strain>
    </source>
</reference>
<keyword evidence="6" id="KW-0547">Nucleotide-binding</keyword>
<dbReference type="CDD" id="cd04730">
    <property type="entry name" value="NPD_like"/>
    <property type="match status" value="1"/>
</dbReference>
<keyword evidence="12" id="KW-1185">Reference proteome</keyword>
<protein>
    <recommendedName>
        <fullName evidence="9">Propionate 3-nitronate monooxygenase</fullName>
    </recommendedName>
</protein>
<evidence type="ECO:0000256" key="5">
    <source>
        <dbReference type="ARBA" id="ARBA00022643"/>
    </source>
</evidence>
<dbReference type="AlphaFoldDB" id="A0A841I4X7"/>
<dbReference type="RefSeq" id="WP_183988231.1">
    <property type="nucleotide sequence ID" value="NZ_JACHHG010000012.1"/>
</dbReference>
<dbReference type="FunFam" id="3.20.20.70:FF:000154">
    <property type="entry name" value="Probable nitronate monooxygenase"/>
    <property type="match status" value="1"/>
</dbReference>
<dbReference type="Gene3D" id="3.20.20.70">
    <property type="entry name" value="Aldolase class I"/>
    <property type="match status" value="1"/>
</dbReference>
<dbReference type="GO" id="GO:0009636">
    <property type="term" value="P:response to toxic substance"/>
    <property type="evidence" value="ECO:0007669"/>
    <property type="project" value="UniProtKB-KW"/>
</dbReference>
<dbReference type="EMBL" id="JACHHG010000012">
    <property type="protein sequence ID" value="MBB6099478.1"/>
    <property type="molecule type" value="Genomic_DNA"/>
</dbReference>
<comment type="caution">
    <text evidence="11">The sequence shown here is derived from an EMBL/GenBank/DDBJ whole genome shotgun (WGS) entry which is preliminary data.</text>
</comment>
<evidence type="ECO:0000256" key="1">
    <source>
        <dbReference type="ARBA" id="ARBA00001917"/>
    </source>
</evidence>
<accession>A0A841I4X7</accession>
<evidence type="ECO:0000256" key="7">
    <source>
        <dbReference type="ARBA" id="ARBA00023002"/>
    </source>
</evidence>
<proteinExistence type="inferred from homology"/>
<comment type="cofactor">
    <cofactor evidence="1">
        <name>FMN</name>
        <dbReference type="ChEBI" id="CHEBI:58210"/>
    </cofactor>
</comment>
<evidence type="ECO:0000256" key="4">
    <source>
        <dbReference type="ARBA" id="ARBA00022630"/>
    </source>
</evidence>
<evidence type="ECO:0000313" key="11">
    <source>
        <dbReference type="EMBL" id="MBB6099478.1"/>
    </source>
</evidence>
<evidence type="ECO:0000256" key="6">
    <source>
        <dbReference type="ARBA" id="ARBA00022741"/>
    </source>
</evidence>
<evidence type="ECO:0000313" key="12">
    <source>
        <dbReference type="Proteomes" id="UP000569951"/>
    </source>
</evidence>
<evidence type="ECO:0000256" key="3">
    <source>
        <dbReference type="ARBA" id="ARBA00022575"/>
    </source>
</evidence>
<dbReference type="GO" id="GO:0018580">
    <property type="term" value="F:nitronate monooxygenase activity"/>
    <property type="evidence" value="ECO:0007669"/>
    <property type="project" value="InterPro"/>
</dbReference>
<dbReference type="PROSITE" id="PS51257">
    <property type="entry name" value="PROKAR_LIPOPROTEIN"/>
    <property type="match status" value="1"/>
</dbReference>
<dbReference type="PANTHER" id="PTHR42747:SF3">
    <property type="entry name" value="NITRONATE MONOOXYGENASE-RELATED"/>
    <property type="match status" value="1"/>
</dbReference>
<sequence>MRALPSFFAQLGLSCPLVQAPMAGGPATPELVAAVGGAGALGMLGAGYLTPQAIRAAAARVRERSPAPFGINLFVHDTPPRPDPLEMQRAVEALGPYHAELGLPAPVLPEQVEECLEEQLEAVFEVRPAVFSFAFGALGADVIERLHEAGMQVVGTATSVLEARALEDCGVDAVVVQGFEAGGHRCSFLHRFDEALVGTLALLEQAAGAVRVPLIAAGGIMNGRAVRAALDLGAAGAQLGTAFLLCDEAGTSAAYRAALAGASDTSTVLTRAFSGRPARGLRNRMTDELEGAALPYPYQNALTRALRAEAARQGRAEFLSLWAGQAAALARPLPAAELVRTLARELEETYTTDRTA</sequence>
<dbReference type="Pfam" id="PF03060">
    <property type="entry name" value="NMO"/>
    <property type="match status" value="1"/>
</dbReference>
<evidence type="ECO:0000256" key="2">
    <source>
        <dbReference type="ARBA" id="ARBA00009881"/>
    </source>
</evidence>
<comment type="similarity">
    <text evidence="2">Belongs to the nitronate monooxygenase family. NMO class I subfamily.</text>
</comment>
<evidence type="ECO:0000256" key="8">
    <source>
        <dbReference type="ARBA" id="ARBA00023033"/>
    </source>
</evidence>